<proteinExistence type="predicted"/>
<evidence type="ECO:0000313" key="2">
    <source>
        <dbReference type="Proteomes" id="UP000023623"/>
    </source>
</evidence>
<keyword evidence="2" id="KW-1185">Reference proteome</keyword>
<accession>A0A022Y706</accession>
<evidence type="ECO:0000313" key="1">
    <source>
        <dbReference type="EMBL" id="EZF78301.1"/>
    </source>
</evidence>
<dbReference type="EMBL" id="KK208731">
    <property type="protein sequence ID" value="EZF78301.1"/>
    <property type="molecule type" value="Genomic_DNA"/>
</dbReference>
<gene>
    <name evidence="1" type="ORF">H105_00692</name>
</gene>
<name>A0A022Y706_TRISD</name>
<dbReference type="AlphaFoldDB" id="A0A022Y706"/>
<organism evidence="1 2">
    <name type="scientific">Trichophyton soudanense CBS 452.61</name>
    <dbReference type="NCBI Taxonomy" id="1215331"/>
    <lineage>
        <taxon>Eukaryota</taxon>
        <taxon>Fungi</taxon>
        <taxon>Dikarya</taxon>
        <taxon>Ascomycota</taxon>
        <taxon>Pezizomycotina</taxon>
        <taxon>Eurotiomycetes</taxon>
        <taxon>Eurotiomycetidae</taxon>
        <taxon>Onygenales</taxon>
        <taxon>Arthrodermataceae</taxon>
        <taxon>Trichophyton</taxon>
    </lineage>
</organism>
<dbReference type="Proteomes" id="UP000023623">
    <property type="component" value="Unassembled WGS sequence"/>
</dbReference>
<dbReference type="HOGENOM" id="CLU_1897695_0_0_1"/>
<protein>
    <submittedName>
        <fullName evidence="1">Uncharacterized protein</fullName>
    </submittedName>
</protein>
<reference evidence="1 2" key="1">
    <citation type="submission" date="2014-02" db="EMBL/GenBank/DDBJ databases">
        <title>The Genome Sequence of Trichophyton rubrum (morphotype soudanense) CBS 452.61.</title>
        <authorList>
            <consortium name="The Broad Institute Genomics Platform"/>
            <person name="Cuomo C.A."/>
            <person name="White T.C."/>
            <person name="Graser Y."/>
            <person name="Martinez-Rossi N."/>
            <person name="Heitman J."/>
            <person name="Young S.K."/>
            <person name="Zeng Q."/>
            <person name="Gargeya S."/>
            <person name="Abouelleil A."/>
            <person name="Alvarado L."/>
            <person name="Chapman S.B."/>
            <person name="Gainer-Dewar J."/>
            <person name="Goldberg J."/>
            <person name="Griggs A."/>
            <person name="Gujja S."/>
            <person name="Hansen M."/>
            <person name="Howarth C."/>
            <person name="Imamovic A."/>
            <person name="Larimer J."/>
            <person name="Martinez D."/>
            <person name="Murphy C."/>
            <person name="Pearson M.D."/>
            <person name="Persinoti G."/>
            <person name="Poon T."/>
            <person name="Priest M."/>
            <person name="Roberts A.D."/>
            <person name="Saif S."/>
            <person name="Shea T.D."/>
            <person name="Sykes S.N."/>
            <person name="Wortman J."/>
            <person name="Nusbaum C."/>
            <person name="Birren B."/>
        </authorList>
    </citation>
    <scope>NUCLEOTIDE SEQUENCE [LARGE SCALE GENOMIC DNA]</scope>
    <source>
        <strain evidence="1 2">CBS 452.61</strain>
    </source>
</reference>
<sequence>MDLSEADDAHSWRQIAFIPYTRTHKVSSEAVSVFKTQDKLKEALEQCKPRVLLVLSLLMDFTPTKPTSLSNHSLLWPFTDRTLRVSRPYISCLNPISWQSLTLVSAEIPYAVQGANPGRHRCSHVQQAKDPDCF</sequence>